<dbReference type="InterPro" id="IPR052201">
    <property type="entry name" value="LRR-containing_regulator"/>
</dbReference>
<dbReference type="PANTHER" id="PTHR24111">
    <property type="entry name" value="LEUCINE-RICH REPEAT-CONTAINING PROTEIN 34"/>
    <property type="match status" value="1"/>
</dbReference>
<reference evidence="2 3" key="1">
    <citation type="journal article" date="2023" name="Arcadia Sci">
        <title>De novo assembly of a long-read Amblyomma americanum tick genome.</title>
        <authorList>
            <person name="Chou S."/>
            <person name="Poskanzer K.E."/>
            <person name="Rollins M."/>
            <person name="Thuy-Boun P.S."/>
        </authorList>
    </citation>
    <scope>NUCLEOTIDE SEQUENCE [LARGE SCALE GENOMIC DNA]</scope>
    <source>
        <strain evidence="2">F_SG_1</strain>
        <tissue evidence="2">Salivary glands</tissue>
    </source>
</reference>
<comment type="caution">
    <text evidence="2">The sequence shown here is derived from an EMBL/GenBank/DDBJ whole genome shotgun (WGS) entry which is preliminary data.</text>
</comment>
<evidence type="ECO:0000256" key="1">
    <source>
        <dbReference type="ARBA" id="ARBA00022737"/>
    </source>
</evidence>
<proteinExistence type="predicted"/>
<dbReference type="SUPFAM" id="SSF52047">
    <property type="entry name" value="RNI-like"/>
    <property type="match status" value="2"/>
</dbReference>
<protein>
    <recommendedName>
        <fullName evidence="4">Ran gtpase-activating protein</fullName>
    </recommendedName>
</protein>
<keyword evidence="3" id="KW-1185">Reference proteome</keyword>
<name>A0AAQ4DEE2_AMBAM</name>
<dbReference type="EMBL" id="JARKHS020031840">
    <property type="protein sequence ID" value="KAK8760832.1"/>
    <property type="molecule type" value="Genomic_DNA"/>
</dbReference>
<evidence type="ECO:0000313" key="2">
    <source>
        <dbReference type="EMBL" id="KAK8760832.1"/>
    </source>
</evidence>
<evidence type="ECO:0000313" key="3">
    <source>
        <dbReference type="Proteomes" id="UP001321473"/>
    </source>
</evidence>
<dbReference type="AlphaFoldDB" id="A0AAQ4DEE2"/>
<organism evidence="2 3">
    <name type="scientific">Amblyomma americanum</name>
    <name type="common">Lone star tick</name>
    <dbReference type="NCBI Taxonomy" id="6943"/>
    <lineage>
        <taxon>Eukaryota</taxon>
        <taxon>Metazoa</taxon>
        <taxon>Ecdysozoa</taxon>
        <taxon>Arthropoda</taxon>
        <taxon>Chelicerata</taxon>
        <taxon>Arachnida</taxon>
        <taxon>Acari</taxon>
        <taxon>Parasitiformes</taxon>
        <taxon>Ixodida</taxon>
        <taxon>Ixodoidea</taxon>
        <taxon>Ixodidae</taxon>
        <taxon>Amblyomminae</taxon>
        <taxon>Amblyomma</taxon>
    </lineage>
</organism>
<keyword evidence="1" id="KW-0677">Repeat</keyword>
<dbReference type="PANTHER" id="PTHR24111:SF0">
    <property type="entry name" value="LEUCINE-RICH REPEAT-CONTAINING PROTEIN"/>
    <property type="match status" value="1"/>
</dbReference>
<evidence type="ECO:0008006" key="4">
    <source>
        <dbReference type="Google" id="ProtNLM"/>
    </source>
</evidence>
<dbReference type="InterPro" id="IPR032675">
    <property type="entry name" value="LRR_dom_sf"/>
</dbReference>
<sequence length="719" mass="79222">MSDNQHYYPWRWSLGRLLRGLSTERPCSVNAFPGCWIIGQLDSWNRALRPTRLVLTEFEPGSLCLRSYDDRDDYGEGYVGCGNVNDGAFLLAWLPRQHRCILEVRVNDQVHIDRLSFMSSVVMGPAPSLERIVLHPRRELEPGSGYLQAFGPPQCLRSLDLVNIHVSDALASNVAEVLRGNASTLHSVKLVGNELSRDSAGILLLALFSCERLKDLTLQDATTSSACDLMAEYFSSSRMLQKLSLVGLCKAGMRCRHFDFASEGRVCLHCLKDLFATLRGIVSLQHLALEETSVRGETAKALAEFLTGHHALQTLSLLNCNFDITGATCIAETLSVNSTLEHLNLDNFSLGAEIPSKLCSALSVNTTLKSLVLPEISSRSLVTQQGNPIIELLRLESPGRVQFRLFVDWPSLVSQALEQALKCVEAVKIRHGMSARNVLCSVYSSLALNHSLRSLHIDYSSGSSTDQDNTPEDLIAALCTALKACECLQTFHLGLKSGCHENEETAPLFTEVFHALALNRRLRKLSVVTPRLTFKTAVALSALVSQCKRSLVELHILSTENMPITALDVLHNMVTTNVFLSTISVRCSAWSDVMQANAAVDEAKERNRVLLNRAAQFVTSIDGEPAWSAQQHCAAAFDDLCATASLREHLASLSGKSALQVSLDVKKARRYLQDNFMVFARVVRAAVVCEGDGSTQLDDLNAECWHAIAQYLKLNDVVR</sequence>
<dbReference type="Proteomes" id="UP001321473">
    <property type="component" value="Unassembled WGS sequence"/>
</dbReference>
<gene>
    <name evidence="2" type="ORF">V5799_027901</name>
</gene>
<dbReference type="Gene3D" id="3.80.10.10">
    <property type="entry name" value="Ribonuclease Inhibitor"/>
    <property type="match status" value="3"/>
</dbReference>
<accession>A0AAQ4DEE2</accession>